<dbReference type="Pfam" id="PF25218">
    <property type="entry name" value="TseH"/>
    <property type="match status" value="1"/>
</dbReference>
<dbReference type="EMBL" id="NWGY01000003">
    <property type="protein sequence ID" value="MDV3663235.1"/>
    <property type="molecule type" value="Genomic_DNA"/>
</dbReference>
<organism evidence="2 3">
    <name type="scientific">Elizabethkingia anophelis</name>
    <dbReference type="NCBI Taxonomy" id="1117645"/>
    <lineage>
        <taxon>Bacteria</taxon>
        <taxon>Pseudomonadati</taxon>
        <taxon>Bacteroidota</taxon>
        <taxon>Flavobacteriia</taxon>
        <taxon>Flavobacteriales</taxon>
        <taxon>Weeksellaceae</taxon>
        <taxon>Elizabethkingia</taxon>
    </lineage>
</organism>
<protein>
    <recommendedName>
        <fullName evidence="1">Type VI secretion system effector TseH-like domain-containing protein</fullName>
    </recommendedName>
</protein>
<feature type="domain" description="Type VI secretion system effector TseH-like" evidence="1">
    <location>
        <begin position="6"/>
        <end position="164"/>
    </location>
</feature>
<evidence type="ECO:0000313" key="3">
    <source>
        <dbReference type="Proteomes" id="UP001189000"/>
    </source>
</evidence>
<gene>
    <name evidence="2" type="ORF">CMU51_04100</name>
</gene>
<proteinExistence type="predicted"/>
<reference evidence="2" key="1">
    <citation type="submission" date="2023-02" db="EMBL/GenBank/DDBJ databases">
        <title>Elizabethkingia anophelis draft genomes.</title>
        <authorList>
            <person name="Nicholson A.C."/>
            <person name="Whitney A.M."/>
            <person name="Humrighouse B.W."/>
            <person name="Villarma A."/>
            <person name="Bell M."/>
            <person name="Mcquiston J."/>
        </authorList>
    </citation>
    <scope>NUCLEOTIDE SEQUENCE</scope>
    <source>
        <strain evidence="2">B4955</strain>
    </source>
</reference>
<accession>A0AAE4T597</accession>
<dbReference type="InterPro" id="IPR057382">
    <property type="entry name" value="TseH"/>
</dbReference>
<name>A0AAE4T597_9FLAO</name>
<sequence>MRNGIAIALAWPQTLCKNAGAWYDLPMKWLGLNKSNYYKVGHAAIVLINKKTGACHYFDFGRYHAPYQHGRVRSAVTDHDLTMKTKAVIENGELCNYWEIVHELFGNTSSHGDGDLHAAYCEIEFEKAYGKAIAMQQQSPIKYGPFLPKGTNCSRFVNTVILSGNPKWLYKLVLALPKTLSPTPIGNVKSLNNYIVVSANTPALKMNFNRIIFYHEPQNSLF</sequence>
<dbReference type="Proteomes" id="UP001189000">
    <property type="component" value="Unassembled WGS sequence"/>
</dbReference>
<evidence type="ECO:0000259" key="1">
    <source>
        <dbReference type="Pfam" id="PF25218"/>
    </source>
</evidence>
<evidence type="ECO:0000313" key="2">
    <source>
        <dbReference type="EMBL" id="MDV3663235.1"/>
    </source>
</evidence>
<comment type="caution">
    <text evidence="2">The sequence shown here is derived from an EMBL/GenBank/DDBJ whole genome shotgun (WGS) entry which is preliminary data.</text>
</comment>
<dbReference type="AlphaFoldDB" id="A0AAE4T597"/>